<feature type="region of interest" description="Disordered" evidence="1">
    <location>
        <begin position="305"/>
        <end position="358"/>
    </location>
</feature>
<keyword evidence="3" id="KW-1185">Reference proteome</keyword>
<organism evidence="2 3">
    <name type="scientific">Phanerochaete sordida</name>
    <dbReference type="NCBI Taxonomy" id="48140"/>
    <lineage>
        <taxon>Eukaryota</taxon>
        <taxon>Fungi</taxon>
        <taxon>Dikarya</taxon>
        <taxon>Basidiomycota</taxon>
        <taxon>Agaricomycotina</taxon>
        <taxon>Agaricomycetes</taxon>
        <taxon>Polyporales</taxon>
        <taxon>Phanerochaetaceae</taxon>
        <taxon>Phanerochaete</taxon>
    </lineage>
</organism>
<evidence type="ECO:0000313" key="2">
    <source>
        <dbReference type="EMBL" id="GJE98049.1"/>
    </source>
</evidence>
<dbReference type="AlphaFoldDB" id="A0A9P3LKV3"/>
<evidence type="ECO:0000313" key="3">
    <source>
        <dbReference type="Proteomes" id="UP000703269"/>
    </source>
</evidence>
<protein>
    <submittedName>
        <fullName evidence="2">Uncharacterized protein</fullName>
    </submittedName>
</protein>
<reference evidence="2 3" key="1">
    <citation type="submission" date="2021-08" db="EMBL/GenBank/DDBJ databases">
        <title>Draft Genome Sequence of Phanerochaete sordida strain YK-624.</title>
        <authorList>
            <person name="Mori T."/>
            <person name="Dohra H."/>
            <person name="Suzuki T."/>
            <person name="Kawagishi H."/>
            <person name="Hirai H."/>
        </authorList>
    </citation>
    <scope>NUCLEOTIDE SEQUENCE [LARGE SCALE GENOMIC DNA]</scope>
    <source>
        <strain evidence="2 3">YK-624</strain>
    </source>
</reference>
<sequence>MQLVLKHLQLPSFKELIRCIYLTRPHSLELDNVTFVKDDIDAYTAAPPLPRDGTRSLVEGETSVRGEPSILHLPSYHKFLALVHANGDAEMNLARTSVAQTMLQAFECIADDSPYCVTRLSSAYFPAGAYSSHALYSFRGDVSCHVSANVTLFVHERSGLVEFDAVLINLPLGFRRDATAAPLVETFDGLDRRLTELVSATAPPIRIGYHDDTKILRLFLRAILDDGDPLSRALARLSRTRKVTLWPGSHVLDILEELLPTSLLSSVSGWQTILDNFKSQLRVNWIFDVLKRAWSAEDLETALRALEPNPEEPLTSSSDAAKGEQAGQGATGPLGEGQEESAEGQNRSGDGEEVPDEA</sequence>
<comment type="caution">
    <text evidence="2">The sequence shown here is derived from an EMBL/GenBank/DDBJ whole genome shotgun (WGS) entry which is preliminary data.</text>
</comment>
<gene>
    <name evidence="2" type="ORF">PsYK624_142710</name>
</gene>
<dbReference type="Proteomes" id="UP000703269">
    <property type="component" value="Unassembled WGS sequence"/>
</dbReference>
<accession>A0A9P3LKV3</accession>
<evidence type="ECO:0000256" key="1">
    <source>
        <dbReference type="SAM" id="MobiDB-lite"/>
    </source>
</evidence>
<name>A0A9P3LKV3_9APHY</name>
<proteinExistence type="predicted"/>
<dbReference type="EMBL" id="BPQB01000081">
    <property type="protein sequence ID" value="GJE98049.1"/>
    <property type="molecule type" value="Genomic_DNA"/>
</dbReference>